<keyword evidence="3 5" id="KW-0472">Membrane</keyword>
<feature type="region of interest" description="Disordered" evidence="4">
    <location>
        <begin position="871"/>
        <end position="894"/>
    </location>
</feature>
<accession>A0AAV7XPL5</accession>
<feature type="transmembrane region" description="Helical" evidence="5">
    <location>
        <begin position="842"/>
        <end position="865"/>
    </location>
</feature>
<feature type="transmembrane region" description="Helical" evidence="5">
    <location>
        <begin position="198"/>
        <end position="216"/>
    </location>
</feature>
<dbReference type="InterPro" id="IPR036259">
    <property type="entry name" value="MFS_trans_sf"/>
</dbReference>
<gene>
    <name evidence="6" type="ORF">ONE63_008840</name>
</gene>
<dbReference type="PANTHER" id="PTHR23121:SF9">
    <property type="entry name" value="SODIUM-DEPENDENT GLUCOSE TRANSPORTER 1"/>
    <property type="match status" value="1"/>
</dbReference>
<feature type="compositionally biased region" description="Polar residues" evidence="4">
    <location>
        <begin position="429"/>
        <end position="445"/>
    </location>
</feature>
<evidence type="ECO:0000313" key="7">
    <source>
        <dbReference type="Proteomes" id="UP001075354"/>
    </source>
</evidence>
<evidence type="ECO:0000313" key="6">
    <source>
        <dbReference type="EMBL" id="KAJ1525621.1"/>
    </source>
</evidence>
<dbReference type="PANTHER" id="PTHR23121">
    <property type="entry name" value="SODIUM-DEPENDENT GLUCOSE TRANSPORTER 1"/>
    <property type="match status" value="1"/>
</dbReference>
<evidence type="ECO:0000256" key="5">
    <source>
        <dbReference type="SAM" id="Phobius"/>
    </source>
</evidence>
<name>A0AAV7XPL5_9NEOP</name>
<keyword evidence="7" id="KW-1185">Reference proteome</keyword>
<organism evidence="6 7">
    <name type="scientific">Megalurothrips usitatus</name>
    <name type="common">bean blossom thrips</name>
    <dbReference type="NCBI Taxonomy" id="439358"/>
    <lineage>
        <taxon>Eukaryota</taxon>
        <taxon>Metazoa</taxon>
        <taxon>Ecdysozoa</taxon>
        <taxon>Arthropoda</taxon>
        <taxon>Hexapoda</taxon>
        <taxon>Insecta</taxon>
        <taxon>Pterygota</taxon>
        <taxon>Neoptera</taxon>
        <taxon>Paraneoptera</taxon>
        <taxon>Thysanoptera</taxon>
        <taxon>Terebrantia</taxon>
        <taxon>Thripoidea</taxon>
        <taxon>Thripidae</taxon>
        <taxon>Megalurothrips</taxon>
    </lineage>
</organism>
<feature type="transmembrane region" description="Helical" evidence="5">
    <location>
        <begin position="47"/>
        <end position="66"/>
    </location>
</feature>
<keyword evidence="2 5" id="KW-1133">Transmembrane helix</keyword>
<feature type="transmembrane region" description="Helical" evidence="5">
    <location>
        <begin position="909"/>
        <end position="936"/>
    </location>
</feature>
<protein>
    <recommendedName>
        <fullName evidence="8">Mucin-5AC-like</fullName>
    </recommendedName>
</protein>
<dbReference type="EMBL" id="JAPTSV010000007">
    <property type="protein sequence ID" value="KAJ1525621.1"/>
    <property type="molecule type" value="Genomic_DNA"/>
</dbReference>
<feature type="transmembrane region" description="Helical" evidence="5">
    <location>
        <begin position="1067"/>
        <end position="1088"/>
    </location>
</feature>
<evidence type="ECO:0000256" key="1">
    <source>
        <dbReference type="ARBA" id="ARBA00022692"/>
    </source>
</evidence>
<sequence>MSYRDDDDPFEEDIVFDQAGLLSTSRKCSKSAIRRVSSGKCAMFSKTLGLCGAFLGLGLTFAIPGPLSPVPPAELRSDITLMTYEVMYRCQGFMIGAMFGARLLDRFNRLFLVFLALLVTALLVTIIPWCGINWLLRTDMFLLGVSLGFLTTGNHIVLITFFFSFLSFSICIIFKSVTCVSGGNVLCLDLWGRNSGPFMQALHFSFSLGIFLAPFLSQPLMAPINYSVVVPSTTPAMFPLHRLPREVGNLTSAGAHLAVTEDPLHYSSSSPHPSWTSNKSSPLSSDLSTASLLPSVPSKTFKPVWLDGFNSSAANASLPMATKTSSLPTPTVPSSSKGTGSISSVQPRNQSTIANSLVTTASSLLVGNATNSVNASKTDVSTTTHRAPRPKPVLVNSDKLQDKKWENEKFRKPPPEDLVPVSTTMKAMTRPGNKTVTSGNSSTSIPPLALPGNNSTADIPLNSTKLTKSLSIQPSLNATAASNSSVSSPPSSIAPQVTATSSIAPALSASSVPLVMKSTASMNGSVNTSLQISSTVPSETSLRQMNSSAGIGIPRTSALPVYNSSMRSLSILEKSNTPSPIPLKPTTHVPEKAIEVKVEKGQGDALPGSSPSDITSTSISSNSGKSVSDSKKVLPLQAHPSSDASAISGSIKKHIQGKVLSPISKDHRLGNDSHDIGKSISLDEQEVLAPNVAEMTQSFTTSAPLKKHLKATNTSVLESQVQSFGGSHVKAILKAKTVPPVVSDHGSQVVHPHRESAPKQPEPPASKYNSGGALHSISTTPASFKTSPRVVEDPVYVEPSVSPKRTHHSKPASTVVNDTEVIHTVIDAVANRLEKYGLSRMALMYLTVGMVLLATSLLFLGFLCFNPRDPKSKTDEEDMNGHVTRGGARSRSSTGQLSIVPSRCLRHTLIGLMLLLLMVTSGVQAMYGQLLMVYAIQPPLQLSQSTGSALTATFWGALTSTRFACILLASALSPTSMLVLSVAICSCATWLLSAFASSSEVALWIGSVMVSVGTASVFPSSMLWMQRHILITHRTAAMLVMGPAMGEMFFPTLAYKMMVSMGPASLIHLPALLSLFAIALWAATWRLARYPRQSLCSHVDESSGYQLANQNDEDDLLDLTMSPIVNGSGTISRNSLRSTASAHSVHRMSA</sequence>
<comment type="caution">
    <text evidence="6">The sequence shown here is derived from an EMBL/GenBank/DDBJ whole genome shotgun (WGS) entry which is preliminary data.</text>
</comment>
<feature type="transmembrane region" description="Helical" evidence="5">
    <location>
        <begin position="1036"/>
        <end position="1055"/>
    </location>
</feature>
<keyword evidence="1 5" id="KW-0812">Transmembrane</keyword>
<feature type="compositionally biased region" description="Polar residues" evidence="4">
    <location>
        <begin position="452"/>
        <end position="461"/>
    </location>
</feature>
<evidence type="ECO:0008006" key="8">
    <source>
        <dbReference type="Google" id="ProtNLM"/>
    </source>
</evidence>
<feature type="compositionally biased region" description="Low complexity" evidence="4">
    <location>
        <begin position="324"/>
        <end position="344"/>
    </location>
</feature>
<reference evidence="6" key="1">
    <citation type="submission" date="2022-12" db="EMBL/GenBank/DDBJ databases">
        <title>Chromosome-level genome assembly of the bean flower thrips Megalurothrips usitatus.</title>
        <authorList>
            <person name="Ma L."/>
            <person name="Liu Q."/>
            <person name="Li H."/>
            <person name="Cai W."/>
        </authorList>
    </citation>
    <scope>NUCLEOTIDE SEQUENCE</scope>
    <source>
        <strain evidence="6">Cailab_2022a</strain>
    </source>
</reference>
<feature type="transmembrane region" description="Helical" evidence="5">
    <location>
        <begin position="948"/>
        <end position="970"/>
    </location>
</feature>
<dbReference type="SUPFAM" id="SSF103473">
    <property type="entry name" value="MFS general substrate transporter"/>
    <property type="match status" value="1"/>
</dbReference>
<feature type="compositionally biased region" description="Polar residues" evidence="4">
    <location>
        <begin position="776"/>
        <end position="786"/>
    </location>
</feature>
<feature type="transmembrane region" description="Helical" evidence="5">
    <location>
        <begin position="111"/>
        <end position="136"/>
    </location>
</feature>
<evidence type="ECO:0000256" key="3">
    <source>
        <dbReference type="ARBA" id="ARBA00023136"/>
    </source>
</evidence>
<feature type="region of interest" description="Disordered" evidence="4">
    <location>
        <begin position="600"/>
        <end position="632"/>
    </location>
</feature>
<feature type="region of interest" description="Disordered" evidence="4">
    <location>
        <begin position="320"/>
        <end position="348"/>
    </location>
</feature>
<dbReference type="AlphaFoldDB" id="A0AAV7XPL5"/>
<feature type="transmembrane region" description="Helical" evidence="5">
    <location>
        <begin position="977"/>
        <end position="996"/>
    </location>
</feature>
<feature type="transmembrane region" description="Helical" evidence="5">
    <location>
        <begin position="1002"/>
        <end position="1024"/>
    </location>
</feature>
<evidence type="ECO:0000256" key="2">
    <source>
        <dbReference type="ARBA" id="ARBA00022989"/>
    </source>
</evidence>
<feature type="region of interest" description="Disordered" evidence="4">
    <location>
        <begin position="742"/>
        <end position="788"/>
    </location>
</feature>
<feature type="transmembrane region" description="Helical" evidence="5">
    <location>
        <begin position="86"/>
        <end position="104"/>
    </location>
</feature>
<feature type="compositionally biased region" description="Low complexity" evidence="4">
    <location>
        <begin position="607"/>
        <end position="627"/>
    </location>
</feature>
<dbReference type="Proteomes" id="UP001075354">
    <property type="component" value="Chromosome 7"/>
</dbReference>
<feature type="region of interest" description="Disordered" evidence="4">
    <location>
        <begin position="429"/>
        <end position="461"/>
    </location>
</feature>
<proteinExistence type="predicted"/>
<feature type="transmembrane region" description="Helical" evidence="5">
    <location>
        <begin position="156"/>
        <end position="177"/>
    </location>
</feature>
<evidence type="ECO:0000256" key="4">
    <source>
        <dbReference type="SAM" id="MobiDB-lite"/>
    </source>
</evidence>